<evidence type="ECO:0000259" key="2">
    <source>
        <dbReference type="PROSITE" id="PS50937"/>
    </source>
</evidence>
<name>A0ABT9BUF0_9MICO</name>
<dbReference type="SUPFAM" id="SSF46955">
    <property type="entry name" value="Putative DNA-binding domain"/>
    <property type="match status" value="1"/>
</dbReference>
<evidence type="ECO:0000256" key="1">
    <source>
        <dbReference type="ARBA" id="ARBA00023125"/>
    </source>
</evidence>
<sequence>MDWSIQDIAKFAGTTSRTLRHYDDVGLLPPSRVGSNGYRYYDELALVRLQRILMLRDLGLGIPAIADVLAGERDDGHALRAHLAWLQQERQRIDRQISAVESTIDSIEGGEQLMAEKMFDGFDHTQYKEEVEARWGKKSYADSDAWWRAKSDAEKAEFRTFAAELGFDWMVAAGDGVAPDSETAQALAKRQADWLSTIPGAPGYGTGAPTKEYFTGLAEMYVADERFAANYGGIENARFVRDSMLEYAERQL</sequence>
<dbReference type="RefSeq" id="WP_305003403.1">
    <property type="nucleotide sequence ID" value="NZ_JAUQUB010000003.1"/>
</dbReference>
<keyword evidence="1" id="KW-0238">DNA-binding</keyword>
<dbReference type="EMBL" id="JAUQUB010000003">
    <property type="protein sequence ID" value="MDO7882972.1"/>
    <property type="molecule type" value="Genomic_DNA"/>
</dbReference>
<dbReference type="CDD" id="cd01106">
    <property type="entry name" value="HTH_TipAL-Mta"/>
    <property type="match status" value="1"/>
</dbReference>
<dbReference type="InterPro" id="IPR009061">
    <property type="entry name" value="DNA-bd_dom_put_sf"/>
</dbReference>
<dbReference type="Gene3D" id="1.10.490.50">
    <property type="entry name" value="Antibiotic binding domain of TipA-like multidrug resistance regulators"/>
    <property type="match status" value="1"/>
</dbReference>
<reference evidence="3 4" key="1">
    <citation type="submission" date="2023-07" db="EMBL/GenBank/DDBJ databases">
        <title>Protaetiibacter sp. nov WY-16 isolated from soil.</title>
        <authorList>
            <person name="Liu B."/>
            <person name="Wan Y."/>
        </authorList>
    </citation>
    <scope>NUCLEOTIDE SEQUENCE [LARGE SCALE GENOMIC DNA]</scope>
    <source>
        <strain evidence="3 4">WY-16</strain>
    </source>
</reference>
<dbReference type="SUPFAM" id="SSF89082">
    <property type="entry name" value="Antibiotic binding domain of TipA-like multidrug resistance regulators"/>
    <property type="match status" value="1"/>
</dbReference>
<gene>
    <name evidence="3" type="ORF">Q5716_12110</name>
</gene>
<dbReference type="InterPro" id="IPR000551">
    <property type="entry name" value="MerR-type_HTH_dom"/>
</dbReference>
<dbReference type="PANTHER" id="PTHR30204:SF97">
    <property type="entry name" value="MERR FAMILY REGULATORY PROTEIN"/>
    <property type="match status" value="1"/>
</dbReference>
<accession>A0ABT9BUF0</accession>
<organism evidence="3 4">
    <name type="scientific">Antiquaquibacter soli</name>
    <dbReference type="NCBI Taxonomy" id="3064523"/>
    <lineage>
        <taxon>Bacteria</taxon>
        <taxon>Bacillati</taxon>
        <taxon>Actinomycetota</taxon>
        <taxon>Actinomycetes</taxon>
        <taxon>Micrococcales</taxon>
        <taxon>Microbacteriaceae</taxon>
        <taxon>Antiquaquibacter</taxon>
    </lineage>
</organism>
<feature type="domain" description="HTH merR-type" evidence="2">
    <location>
        <begin position="1"/>
        <end position="71"/>
    </location>
</feature>
<evidence type="ECO:0000313" key="3">
    <source>
        <dbReference type="EMBL" id="MDO7882972.1"/>
    </source>
</evidence>
<proteinExistence type="predicted"/>
<dbReference type="InterPro" id="IPR012925">
    <property type="entry name" value="TipAS_dom"/>
</dbReference>
<dbReference type="Gene3D" id="1.10.1660.10">
    <property type="match status" value="1"/>
</dbReference>
<dbReference type="PANTHER" id="PTHR30204">
    <property type="entry name" value="REDOX-CYCLING DRUG-SENSING TRANSCRIPTIONAL ACTIVATOR SOXR"/>
    <property type="match status" value="1"/>
</dbReference>
<protein>
    <submittedName>
        <fullName evidence="3">MerR family transcriptional regulator</fullName>
    </submittedName>
</protein>
<dbReference type="Proteomes" id="UP001241072">
    <property type="component" value="Unassembled WGS sequence"/>
</dbReference>
<dbReference type="InterPro" id="IPR047057">
    <property type="entry name" value="MerR_fam"/>
</dbReference>
<dbReference type="Pfam" id="PF07739">
    <property type="entry name" value="TipAS"/>
    <property type="match status" value="1"/>
</dbReference>
<keyword evidence="4" id="KW-1185">Reference proteome</keyword>
<evidence type="ECO:0000313" key="4">
    <source>
        <dbReference type="Proteomes" id="UP001241072"/>
    </source>
</evidence>
<dbReference type="SMART" id="SM00422">
    <property type="entry name" value="HTH_MERR"/>
    <property type="match status" value="1"/>
</dbReference>
<comment type="caution">
    <text evidence="3">The sequence shown here is derived from an EMBL/GenBank/DDBJ whole genome shotgun (WGS) entry which is preliminary data.</text>
</comment>
<dbReference type="PROSITE" id="PS50937">
    <property type="entry name" value="HTH_MERR_2"/>
    <property type="match status" value="1"/>
</dbReference>
<dbReference type="InterPro" id="IPR036244">
    <property type="entry name" value="TipA-like_antibiotic-bd"/>
</dbReference>
<dbReference type="Pfam" id="PF13411">
    <property type="entry name" value="MerR_1"/>
    <property type="match status" value="1"/>
</dbReference>